<keyword evidence="1" id="KW-0805">Transcription regulation</keyword>
<reference evidence="6 7" key="1">
    <citation type="submission" date="2023-04" db="EMBL/GenBank/DDBJ databases">
        <title>Genome Encyclopedia of Bacteria and Archaea VI: Functional Genomics of Type Strains.</title>
        <authorList>
            <person name="Whitman W."/>
        </authorList>
    </citation>
    <scope>NUCLEOTIDE SEQUENCE [LARGE SCALE GENOMIC DNA]</scope>
    <source>
        <strain evidence="6 7">SG_E_30_P1</strain>
    </source>
</reference>
<dbReference type="PANTHER" id="PTHR30055">
    <property type="entry name" value="HTH-TYPE TRANSCRIPTIONAL REGULATOR RUTR"/>
    <property type="match status" value="1"/>
</dbReference>
<evidence type="ECO:0000256" key="4">
    <source>
        <dbReference type="PROSITE-ProRule" id="PRU00335"/>
    </source>
</evidence>
<dbReference type="InterPro" id="IPR001647">
    <property type="entry name" value="HTH_TetR"/>
</dbReference>
<evidence type="ECO:0000256" key="2">
    <source>
        <dbReference type="ARBA" id="ARBA00023125"/>
    </source>
</evidence>
<dbReference type="Gene3D" id="1.10.10.60">
    <property type="entry name" value="Homeodomain-like"/>
    <property type="match status" value="1"/>
</dbReference>
<dbReference type="Gene3D" id="1.10.357.10">
    <property type="entry name" value="Tetracycline Repressor, domain 2"/>
    <property type="match status" value="1"/>
</dbReference>
<protein>
    <submittedName>
        <fullName evidence="6">AcrR family transcriptional regulator</fullName>
    </submittedName>
</protein>
<dbReference type="InterPro" id="IPR025996">
    <property type="entry name" value="MT1864/Rv1816-like_C"/>
</dbReference>
<dbReference type="EMBL" id="JARXVQ010000001">
    <property type="protein sequence ID" value="MDH6179848.1"/>
    <property type="molecule type" value="Genomic_DNA"/>
</dbReference>
<keyword evidence="2 4" id="KW-0238">DNA-binding</keyword>
<dbReference type="PROSITE" id="PS50977">
    <property type="entry name" value="HTH_TETR_2"/>
    <property type="match status" value="1"/>
</dbReference>
<dbReference type="InterPro" id="IPR036271">
    <property type="entry name" value="Tet_transcr_reg_TetR-rel_C_sf"/>
</dbReference>
<name>A0ABT6KIX4_9MICO</name>
<organism evidence="6 7">
    <name type="scientific">Antiquaquibacter oligotrophicus</name>
    <dbReference type="NCBI Taxonomy" id="2880260"/>
    <lineage>
        <taxon>Bacteria</taxon>
        <taxon>Bacillati</taxon>
        <taxon>Actinomycetota</taxon>
        <taxon>Actinomycetes</taxon>
        <taxon>Micrococcales</taxon>
        <taxon>Microbacteriaceae</taxon>
        <taxon>Antiquaquibacter</taxon>
    </lineage>
</organism>
<dbReference type="Pfam" id="PF00440">
    <property type="entry name" value="TetR_N"/>
    <property type="match status" value="1"/>
</dbReference>
<dbReference type="SUPFAM" id="SSF46689">
    <property type="entry name" value="Homeodomain-like"/>
    <property type="match status" value="1"/>
</dbReference>
<evidence type="ECO:0000313" key="6">
    <source>
        <dbReference type="EMBL" id="MDH6179848.1"/>
    </source>
</evidence>
<dbReference type="PANTHER" id="PTHR30055:SF239">
    <property type="entry name" value="TRANSCRIPTIONAL REGULATORY PROTEIN"/>
    <property type="match status" value="1"/>
</dbReference>
<evidence type="ECO:0000256" key="1">
    <source>
        <dbReference type="ARBA" id="ARBA00023015"/>
    </source>
</evidence>
<feature type="domain" description="HTH tetR-type" evidence="5">
    <location>
        <begin position="14"/>
        <end position="74"/>
    </location>
</feature>
<keyword evidence="7" id="KW-1185">Reference proteome</keyword>
<dbReference type="InterPro" id="IPR050109">
    <property type="entry name" value="HTH-type_TetR-like_transc_reg"/>
</dbReference>
<evidence type="ECO:0000259" key="5">
    <source>
        <dbReference type="PROSITE" id="PS50977"/>
    </source>
</evidence>
<sequence length="183" mass="19561">MSIAIGGRMPTPERTTLHEIVAAGRDILEVSGPDGLTMQAVADRVGVKSPSLYKRVAGRDALLRLVSDATVVDLSERLHGATLHELARQLRDFAHERPHGFRLAFSADFSPELAAVASEPIVTVCRTLVPEEDVLDAARTVTAWASGFISMELAGAFRLGGDVESAFRYGVDALVAGLTRPPT</sequence>
<feature type="DNA-binding region" description="H-T-H motif" evidence="4">
    <location>
        <begin position="37"/>
        <end position="56"/>
    </location>
</feature>
<keyword evidence="3" id="KW-0804">Transcription</keyword>
<dbReference type="RefSeq" id="WP_322132224.1">
    <property type="nucleotide sequence ID" value="NZ_CP085036.1"/>
</dbReference>
<dbReference type="SUPFAM" id="SSF48498">
    <property type="entry name" value="Tetracyclin repressor-like, C-terminal domain"/>
    <property type="match status" value="1"/>
</dbReference>
<dbReference type="InterPro" id="IPR009057">
    <property type="entry name" value="Homeodomain-like_sf"/>
</dbReference>
<dbReference type="Pfam" id="PF13305">
    <property type="entry name" value="TetR_C_33"/>
    <property type="match status" value="1"/>
</dbReference>
<comment type="caution">
    <text evidence="6">The sequence shown here is derived from an EMBL/GenBank/DDBJ whole genome shotgun (WGS) entry which is preliminary data.</text>
</comment>
<evidence type="ECO:0000256" key="3">
    <source>
        <dbReference type="ARBA" id="ARBA00023163"/>
    </source>
</evidence>
<accession>A0ABT6KIX4</accession>
<proteinExistence type="predicted"/>
<evidence type="ECO:0000313" key="7">
    <source>
        <dbReference type="Proteomes" id="UP001160142"/>
    </source>
</evidence>
<gene>
    <name evidence="6" type="ORF">M2152_000030</name>
</gene>
<dbReference type="Proteomes" id="UP001160142">
    <property type="component" value="Unassembled WGS sequence"/>
</dbReference>